<dbReference type="PROSITE" id="PS50186">
    <property type="entry name" value="DEP"/>
    <property type="match status" value="1"/>
</dbReference>
<dbReference type="EMBL" id="ANJA01003255">
    <property type="protein sequence ID" value="ETO64681.1"/>
    <property type="molecule type" value="Genomic_DNA"/>
</dbReference>
<dbReference type="GO" id="GO:0004674">
    <property type="term" value="F:protein serine/threonine kinase activity"/>
    <property type="evidence" value="ECO:0007669"/>
    <property type="project" value="TreeGrafter"/>
</dbReference>
<dbReference type="OrthoDB" id="10261027at2759"/>
<feature type="transmembrane region" description="Helical" evidence="2">
    <location>
        <begin position="119"/>
        <end position="140"/>
    </location>
</feature>
<proteinExistence type="predicted"/>
<feature type="region of interest" description="Disordered" evidence="1">
    <location>
        <begin position="697"/>
        <end position="718"/>
    </location>
</feature>
<evidence type="ECO:0000259" key="3">
    <source>
        <dbReference type="PROSITE" id="PS50011"/>
    </source>
</evidence>
<dbReference type="InterPro" id="IPR036388">
    <property type="entry name" value="WH-like_DNA-bd_sf"/>
</dbReference>
<dbReference type="Gene3D" id="1.10.10.10">
    <property type="entry name" value="Winged helix-like DNA-binding domain superfamily/Winged helix DNA-binding domain"/>
    <property type="match status" value="1"/>
</dbReference>
<dbReference type="InterPro" id="IPR036390">
    <property type="entry name" value="WH_DNA-bd_sf"/>
</dbReference>
<evidence type="ECO:0000259" key="4">
    <source>
        <dbReference type="PROSITE" id="PS50186"/>
    </source>
</evidence>
<evidence type="ECO:0000313" key="5">
    <source>
        <dbReference type="EMBL" id="ETO64681.1"/>
    </source>
</evidence>
<dbReference type="SUPFAM" id="SSF46785">
    <property type="entry name" value="Winged helix' DNA-binding domain"/>
    <property type="match status" value="1"/>
</dbReference>
<keyword evidence="2" id="KW-1133">Transmembrane helix</keyword>
<feature type="region of interest" description="Disordered" evidence="1">
    <location>
        <begin position="755"/>
        <end position="810"/>
    </location>
</feature>
<organism evidence="5 6">
    <name type="scientific">Phytophthora nicotianae P1976</name>
    <dbReference type="NCBI Taxonomy" id="1317066"/>
    <lineage>
        <taxon>Eukaryota</taxon>
        <taxon>Sar</taxon>
        <taxon>Stramenopiles</taxon>
        <taxon>Oomycota</taxon>
        <taxon>Peronosporomycetes</taxon>
        <taxon>Peronosporales</taxon>
        <taxon>Peronosporaceae</taxon>
        <taxon>Phytophthora</taxon>
    </lineage>
</organism>
<dbReference type="AlphaFoldDB" id="A0A080ZDH0"/>
<gene>
    <name evidence="5" type="ORF">F444_17831</name>
</gene>
<evidence type="ECO:0000313" key="6">
    <source>
        <dbReference type="Proteomes" id="UP000028582"/>
    </source>
</evidence>
<accession>A0A080ZDH0</accession>
<feature type="transmembrane region" description="Helical" evidence="2">
    <location>
        <begin position="146"/>
        <end position="168"/>
    </location>
</feature>
<keyword evidence="2" id="KW-0812">Transmembrane</keyword>
<protein>
    <submittedName>
        <fullName evidence="5">TKL protein kinase</fullName>
    </submittedName>
</protein>
<feature type="compositionally biased region" description="Low complexity" evidence="1">
    <location>
        <begin position="701"/>
        <end position="713"/>
    </location>
</feature>
<dbReference type="Pfam" id="PF00069">
    <property type="entry name" value="Pkinase"/>
    <property type="match status" value="1"/>
</dbReference>
<feature type="domain" description="Protein kinase" evidence="3">
    <location>
        <begin position="295"/>
        <end position="599"/>
    </location>
</feature>
<dbReference type="PANTHER" id="PTHR44329">
    <property type="entry name" value="SERINE/THREONINE-PROTEIN KINASE TNNI3K-RELATED"/>
    <property type="match status" value="1"/>
</dbReference>
<keyword evidence="5" id="KW-0418">Kinase</keyword>
<dbReference type="InterPro" id="IPR011009">
    <property type="entry name" value="Kinase-like_dom_sf"/>
</dbReference>
<feature type="transmembrane region" description="Helical" evidence="2">
    <location>
        <begin position="6"/>
        <end position="27"/>
    </location>
</feature>
<dbReference type="Gene3D" id="3.30.200.20">
    <property type="entry name" value="Phosphorylase Kinase, domain 1"/>
    <property type="match status" value="1"/>
</dbReference>
<dbReference type="Gene3D" id="1.10.510.10">
    <property type="entry name" value="Transferase(Phosphotransferase) domain 1"/>
    <property type="match status" value="1"/>
</dbReference>
<keyword evidence="5" id="KW-0808">Transferase</keyword>
<evidence type="ECO:0000256" key="1">
    <source>
        <dbReference type="SAM" id="MobiDB-lite"/>
    </source>
</evidence>
<reference evidence="5 6" key="1">
    <citation type="submission" date="2013-11" db="EMBL/GenBank/DDBJ databases">
        <title>The Genome Sequence of Phytophthora parasitica P1976.</title>
        <authorList>
            <consortium name="The Broad Institute Genomics Platform"/>
            <person name="Russ C."/>
            <person name="Tyler B."/>
            <person name="Panabieres F."/>
            <person name="Shan W."/>
            <person name="Tripathy S."/>
            <person name="Grunwald N."/>
            <person name="Machado M."/>
            <person name="Johnson C.S."/>
            <person name="Walker B."/>
            <person name="Young S."/>
            <person name="Zeng Q."/>
            <person name="Gargeya S."/>
            <person name="Fitzgerald M."/>
            <person name="Haas B."/>
            <person name="Abouelleil A."/>
            <person name="Allen A.W."/>
            <person name="Alvarado L."/>
            <person name="Arachchi H.M."/>
            <person name="Berlin A.M."/>
            <person name="Chapman S.B."/>
            <person name="Gainer-Dewar J."/>
            <person name="Goldberg J."/>
            <person name="Griggs A."/>
            <person name="Gujja S."/>
            <person name="Hansen M."/>
            <person name="Howarth C."/>
            <person name="Imamovic A."/>
            <person name="Ireland A."/>
            <person name="Larimer J."/>
            <person name="McCowan C."/>
            <person name="Murphy C."/>
            <person name="Pearson M."/>
            <person name="Poon T.W."/>
            <person name="Priest M."/>
            <person name="Roberts A."/>
            <person name="Saif S."/>
            <person name="Shea T."/>
            <person name="Sisk P."/>
            <person name="Sykes S."/>
            <person name="Wortman J."/>
            <person name="Nusbaum C."/>
            <person name="Birren B."/>
        </authorList>
    </citation>
    <scope>NUCLEOTIDE SEQUENCE [LARGE SCALE GENOMIC DNA]</scope>
    <source>
        <strain evidence="5 6">P1976</strain>
    </source>
</reference>
<feature type="transmembrane region" description="Helical" evidence="2">
    <location>
        <begin position="89"/>
        <end position="107"/>
    </location>
</feature>
<name>A0A080ZDH0_PHYNI</name>
<feature type="compositionally biased region" description="Basic and acidic residues" evidence="1">
    <location>
        <begin position="801"/>
        <end position="810"/>
    </location>
</feature>
<dbReference type="GO" id="GO:0005524">
    <property type="term" value="F:ATP binding"/>
    <property type="evidence" value="ECO:0007669"/>
    <property type="project" value="InterPro"/>
</dbReference>
<dbReference type="InterPro" id="IPR051681">
    <property type="entry name" value="Ser/Thr_Kinases-Pseudokinases"/>
</dbReference>
<feature type="transmembrane region" description="Helical" evidence="2">
    <location>
        <begin position="213"/>
        <end position="233"/>
    </location>
</feature>
<sequence length="830" mass="94015">MEHLLWVEILLLIGYALMCLLSLLLIVYLRVNRREAFKGDPHASRKVILPAFEPLLWILAGVTGIYVVFFSVALKIDLYTVEFPQLDREFFYCGRMFVFTIVLVFMCQKSVSLPALRCCVIKTLLLSSYTLPMVALFSVFAPSRVILLFFIKLATRPLILIFVVYMCMIRPPAGRADTCVLCKHGWFIITYHVILVFYSVFQQFNPDSIWYPVTAYIILVGSAMCPLMIWKILRADTEYWRGMGKRVCSFQNAAYHSQPRSRLQNVSTVNEDISSRGIHVLIEAHRDFLIDFAHLELKRKISSGSQAAMFSGLLRSKKAVAVKVYTPQHFTEEVVGEFSHEAALCAALSHPNVVEFFGLCVCPPTVCLVSELCRFSLEDALAMGGNTLERKPTIWFGHKNEDDHDSWDLQRMQLNIAFMLDMSRAVQYVHSFSPPFLHRDIKPASFLLDQNNNLKLSNFSDSRRLPSEIPVSNAGSAKLQPKMTVKGTVEYMAPEMVSSRTGLAAYAEAADVYSLAITFWDILYPHREKYPDTGNNHLLVFESVLRGSRPPIDEDEIMNEAVPPRLLELIISAWRSDPKTRPTAQELVVELEQIQEEVLATLAQGLVPEDAGNVESSVKMFTGEYAVDRMKELRVIASRSEGIRLGRALMDAGFLHHFEHLCGFQDSKTTLYFLDDDNINFCQPLAILEESIRDSDDALRSPQSSQLQSPTSTAKLNKRSRLISHLTSTFSRSTSDIDSVGPCSCRLLGQLQAIPKTPSSGRHRRRKQRQTFTQNSNSMCSNGSSSIRATTPTRWQRRRKNEPENPLRSKLLDDDQDQCIIGIMLDSEEV</sequence>
<dbReference type="CDD" id="cd04371">
    <property type="entry name" value="DEP"/>
    <property type="match status" value="1"/>
</dbReference>
<dbReference type="InterPro" id="IPR000719">
    <property type="entry name" value="Prot_kinase_dom"/>
</dbReference>
<evidence type="ECO:0000256" key="2">
    <source>
        <dbReference type="SAM" id="Phobius"/>
    </source>
</evidence>
<feature type="compositionally biased region" description="Low complexity" evidence="1">
    <location>
        <begin position="775"/>
        <end position="786"/>
    </location>
</feature>
<dbReference type="PROSITE" id="PS50011">
    <property type="entry name" value="PROTEIN_KINASE_DOM"/>
    <property type="match status" value="1"/>
</dbReference>
<dbReference type="SUPFAM" id="SSF56112">
    <property type="entry name" value="Protein kinase-like (PK-like)"/>
    <property type="match status" value="1"/>
</dbReference>
<dbReference type="GO" id="GO:0035556">
    <property type="term" value="P:intracellular signal transduction"/>
    <property type="evidence" value="ECO:0007669"/>
    <property type="project" value="InterPro"/>
</dbReference>
<comment type="caution">
    <text evidence="5">The sequence shown here is derived from an EMBL/GenBank/DDBJ whole genome shotgun (WGS) entry which is preliminary data.</text>
</comment>
<dbReference type="PANTHER" id="PTHR44329:SF289">
    <property type="entry name" value="SERINE_THREONINE-PROTEIN KINASE VIK"/>
    <property type="match status" value="1"/>
</dbReference>
<dbReference type="InterPro" id="IPR000591">
    <property type="entry name" value="DEP_dom"/>
</dbReference>
<feature type="domain" description="DEP" evidence="4">
    <location>
        <begin position="621"/>
        <end position="676"/>
    </location>
</feature>
<feature type="transmembrane region" description="Helical" evidence="2">
    <location>
        <begin position="180"/>
        <end position="201"/>
    </location>
</feature>
<keyword evidence="2" id="KW-0472">Membrane</keyword>
<feature type="transmembrane region" description="Helical" evidence="2">
    <location>
        <begin position="47"/>
        <end position="69"/>
    </location>
</feature>
<dbReference type="Proteomes" id="UP000028582">
    <property type="component" value="Unassembled WGS sequence"/>
</dbReference>